<accession>A0A3B0ZHF6</accession>
<dbReference type="PANTHER" id="PTHR42951:SF4">
    <property type="entry name" value="ACYL-COENZYME A THIOESTERASE MBLAC2"/>
    <property type="match status" value="1"/>
</dbReference>
<dbReference type="AlphaFoldDB" id="A0A3B0ZHF6"/>
<protein>
    <submittedName>
        <fullName evidence="2">SoxH protein, homolog</fullName>
    </submittedName>
</protein>
<evidence type="ECO:0000259" key="1">
    <source>
        <dbReference type="SMART" id="SM00849"/>
    </source>
</evidence>
<dbReference type="SUPFAM" id="SSF56281">
    <property type="entry name" value="Metallo-hydrolase/oxidoreductase"/>
    <property type="match status" value="1"/>
</dbReference>
<dbReference type="EMBL" id="UOFR01000009">
    <property type="protein sequence ID" value="VAW91091.1"/>
    <property type="molecule type" value="Genomic_DNA"/>
</dbReference>
<organism evidence="2">
    <name type="scientific">hydrothermal vent metagenome</name>
    <dbReference type="NCBI Taxonomy" id="652676"/>
    <lineage>
        <taxon>unclassified sequences</taxon>
        <taxon>metagenomes</taxon>
        <taxon>ecological metagenomes</taxon>
    </lineage>
</organism>
<gene>
    <name evidence="2" type="ORF">MNBD_GAMMA21-2104</name>
</gene>
<name>A0A3B0ZHF6_9ZZZZ</name>
<dbReference type="InterPro" id="IPR036866">
    <property type="entry name" value="RibonucZ/Hydroxyglut_hydro"/>
</dbReference>
<reference evidence="2" key="1">
    <citation type="submission" date="2018-06" db="EMBL/GenBank/DDBJ databases">
        <authorList>
            <person name="Zhirakovskaya E."/>
        </authorList>
    </citation>
    <scope>NUCLEOTIDE SEQUENCE</scope>
</reference>
<dbReference type="Pfam" id="PF00753">
    <property type="entry name" value="Lactamase_B"/>
    <property type="match status" value="1"/>
</dbReference>
<evidence type="ECO:0000313" key="2">
    <source>
        <dbReference type="EMBL" id="VAW91091.1"/>
    </source>
</evidence>
<sequence>MKKIFVIVFLLGMNQAVLAENFKILPKPEKISKHVYAWIGPYGGPNVENKGYRMNLAFVVGTKSIAVLDSGFYPAMASEMIAHIKTISPLPVKYVINSNSQPDRFLGNDVFRKTGAVIITSPKEAERMEENGNNYAMMLEMRMKFKPDDIKLPEHPTRIITQKTDLDLGGGVTVTLHMYKAAHTPQPLIVHIPGDKVVYAGDILYSGRMLSVVEGSNIRQWIQTYDYLRRFTGDTFIPGHGKPGPLSAFEKSTYQYLLLLDAHMTKMVAEEKGMQEAILRLDQSSFSKLENYKDLAGRNAHRAYLEAELAAFD</sequence>
<dbReference type="CDD" id="cd16282">
    <property type="entry name" value="metallo-hydrolase-like_MBL-fold"/>
    <property type="match status" value="1"/>
</dbReference>
<dbReference type="Gene3D" id="3.60.15.10">
    <property type="entry name" value="Ribonuclease Z/Hydroxyacylglutathione hydrolase-like"/>
    <property type="match status" value="1"/>
</dbReference>
<dbReference type="SMART" id="SM00849">
    <property type="entry name" value="Lactamase_B"/>
    <property type="match status" value="1"/>
</dbReference>
<feature type="domain" description="Metallo-beta-lactamase" evidence="1">
    <location>
        <begin position="54"/>
        <end position="240"/>
    </location>
</feature>
<proteinExistence type="predicted"/>
<dbReference type="PANTHER" id="PTHR42951">
    <property type="entry name" value="METALLO-BETA-LACTAMASE DOMAIN-CONTAINING"/>
    <property type="match status" value="1"/>
</dbReference>
<dbReference type="InterPro" id="IPR050855">
    <property type="entry name" value="NDM-1-like"/>
</dbReference>
<dbReference type="InterPro" id="IPR001279">
    <property type="entry name" value="Metallo-B-lactamas"/>
</dbReference>